<proteinExistence type="predicted"/>
<name>A0A5C3MZD5_9AGAM</name>
<keyword evidence="4" id="KW-1185">Reference proteome</keyword>
<feature type="region of interest" description="Disordered" evidence="1">
    <location>
        <begin position="143"/>
        <end position="164"/>
    </location>
</feature>
<dbReference type="Pfam" id="PF01814">
    <property type="entry name" value="Hemerythrin"/>
    <property type="match status" value="1"/>
</dbReference>
<dbReference type="Gene3D" id="1.20.120.520">
    <property type="entry name" value="nmb1532 protein domain like"/>
    <property type="match status" value="1"/>
</dbReference>
<evidence type="ECO:0000313" key="3">
    <source>
        <dbReference type="EMBL" id="TFK50125.1"/>
    </source>
</evidence>
<evidence type="ECO:0000259" key="2">
    <source>
        <dbReference type="Pfam" id="PF01814"/>
    </source>
</evidence>
<evidence type="ECO:0000256" key="1">
    <source>
        <dbReference type="SAM" id="MobiDB-lite"/>
    </source>
</evidence>
<reference evidence="3 4" key="1">
    <citation type="journal article" date="2019" name="Nat. Ecol. Evol.">
        <title>Megaphylogeny resolves global patterns of mushroom evolution.</title>
        <authorList>
            <person name="Varga T."/>
            <person name="Krizsan K."/>
            <person name="Foldi C."/>
            <person name="Dima B."/>
            <person name="Sanchez-Garcia M."/>
            <person name="Sanchez-Ramirez S."/>
            <person name="Szollosi G.J."/>
            <person name="Szarkandi J.G."/>
            <person name="Papp V."/>
            <person name="Albert L."/>
            <person name="Andreopoulos W."/>
            <person name="Angelini C."/>
            <person name="Antonin V."/>
            <person name="Barry K.W."/>
            <person name="Bougher N.L."/>
            <person name="Buchanan P."/>
            <person name="Buyck B."/>
            <person name="Bense V."/>
            <person name="Catcheside P."/>
            <person name="Chovatia M."/>
            <person name="Cooper J."/>
            <person name="Damon W."/>
            <person name="Desjardin D."/>
            <person name="Finy P."/>
            <person name="Geml J."/>
            <person name="Haridas S."/>
            <person name="Hughes K."/>
            <person name="Justo A."/>
            <person name="Karasinski D."/>
            <person name="Kautmanova I."/>
            <person name="Kiss B."/>
            <person name="Kocsube S."/>
            <person name="Kotiranta H."/>
            <person name="LaButti K.M."/>
            <person name="Lechner B.E."/>
            <person name="Liimatainen K."/>
            <person name="Lipzen A."/>
            <person name="Lukacs Z."/>
            <person name="Mihaltcheva S."/>
            <person name="Morgado L.N."/>
            <person name="Niskanen T."/>
            <person name="Noordeloos M.E."/>
            <person name="Ohm R.A."/>
            <person name="Ortiz-Santana B."/>
            <person name="Ovrebo C."/>
            <person name="Racz N."/>
            <person name="Riley R."/>
            <person name="Savchenko A."/>
            <person name="Shiryaev A."/>
            <person name="Soop K."/>
            <person name="Spirin V."/>
            <person name="Szebenyi C."/>
            <person name="Tomsovsky M."/>
            <person name="Tulloss R.E."/>
            <person name="Uehling J."/>
            <person name="Grigoriev I.V."/>
            <person name="Vagvolgyi C."/>
            <person name="Papp T."/>
            <person name="Martin F.M."/>
            <person name="Miettinen O."/>
            <person name="Hibbett D.S."/>
            <person name="Nagy L.G."/>
        </authorList>
    </citation>
    <scope>NUCLEOTIDE SEQUENCE [LARGE SCALE GENOMIC DNA]</scope>
    <source>
        <strain evidence="3 4">OMC1185</strain>
    </source>
</reference>
<protein>
    <recommendedName>
        <fullName evidence="2">Hemerythrin-like domain-containing protein</fullName>
    </recommendedName>
</protein>
<dbReference type="OrthoDB" id="9983919at2759"/>
<dbReference type="PANTHER" id="PTHR35585:SF1">
    <property type="entry name" value="HHE DOMAIN PROTEIN (AFU_ORTHOLOGUE AFUA_4G00730)"/>
    <property type="match status" value="1"/>
</dbReference>
<dbReference type="EMBL" id="ML213514">
    <property type="protein sequence ID" value="TFK50125.1"/>
    <property type="molecule type" value="Genomic_DNA"/>
</dbReference>
<dbReference type="PANTHER" id="PTHR35585">
    <property type="entry name" value="HHE DOMAIN PROTEIN (AFU_ORTHOLOGUE AFUA_4G00730)"/>
    <property type="match status" value="1"/>
</dbReference>
<dbReference type="STRING" id="5364.A0A5C3MZD5"/>
<dbReference type="InterPro" id="IPR012312">
    <property type="entry name" value="Hemerythrin-like"/>
</dbReference>
<dbReference type="Proteomes" id="UP000305948">
    <property type="component" value="Unassembled WGS sequence"/>
</dbReference>
<evidence type="ECO:0000313" key="4">
    <source>
        <dbReference type="Proteomes" id="UP000305948"/>
    </source>
</evidence>
<sequence length="198" mass="22700">MAGKTLTAAIKDDHQEMYDYYDAYKKAAGDADAQARWARQLTWEVARHAVGEEIVVYPLMEKHLGQKGVELADHDRAEHQRVKEDLYHLESLTVGTEEYDKTMTKVIEHLRPHNDDEEQKDLPMLEPALGEEGSRTAAAEFKRTKKFVPTRAHPSAPNKPPTETFVAFLTAPIDKLKDEFAKFPTDEMKEELKEELKH</sequence>
<gene>
    <name evidence="3" type="ORF">OE88DRAFT_1661677</name>
</gene>
<feature type="domain" description="Hemerythrin-like" evidence="2">
    <location>
        <begin position="6"/>
        <end position="125"/>
    </location>
</feature>
<organism evidence="3 4">
    <name type="scientific">Heliocybe sulcata</name>
    <dbReference type="NCBI Taxonomy" id="5364"/>
    <lineage>
        <taxon>Eukaryota</taxon>
        <taxon>Fungi</taxon>
        <taxon>Dikarya</taxon>
        <taxon>Basidiomycota</taxon>
        <taxon>Agaricomycotina</taxon>
        <taxon>Agaricomycetes</taxon>
        <taxon>Gloeophyllales</taxon>
        <taxon>Gloeophyllaceae</taxon>
        <taxon>Heliocybe</taxon>
    </lineage>
</organism>
<dbReference type="AlphaFoldDB" id="A0A5C3MZD5"/>
<accession>A0A5C3MZD5</accession>